<dbReference type="SUPFAM" id="SSF82771">
    <property type="entry name" value="GIY-YIG endonuclease"/>
    <property type="match status" value="1"/>
</dbReference>
<evidence type="ECO:0000313" key="4">
    <source>
        <dbReference type="Proteomes" id="UP001522905"/>
    </source>
</evidence>
<feature type="domain" description="GIY-YIG" evidence="2">
    <location>
        <begin position="4"/>
        <end position="79"/>
    </location>
</feature>
<sequence length="91" mass="10859">MENSKYYFYVLKCGDNSLYGGYTTNVQQRLLKHQAGKGAKYTRSHLPVELIYYESFSNKHLALQKEYQFKHQTRNKKIMYLINHGVDRHLL</sequence>
<dbReference type="Gene3D" id="3.40.1440.10">
    <property type="entry name" value="GIY-YIG endonuclease"/>
    <property type="match status" value="1"/>
</dbReference>
<comment type="similarity">
    <text evidence="1">Belongs to the UPF0213 family.</text>
</comment>
<comment type="caution">
    <text evidence="3">The sequence shown here is derived from an EMBL/GenBank/DDBJ whole genome shotgun (WGS) entry which is preliminary data.</text>
</comment>
<accession>A0ABT0HZK6</accession>
<gene>
    <name evidence="3" type="ORF">LNP07_00565</name>
</gene>
<dbReference type="RefSeq" id="WP_248601369.1">
    <property type="nucleotide sequence ID" value="NZ_CAXMLZ010000005.1"/>
</dbReference>
<name>A0ABT0HZK6_9LACO</name>
<dbReference type="InterPro" id="IPR050190">
    <property type="entry name" value="UPF0213_domain"/>
</dbReference>
<proteinExistence type="inferred from homology"/>
<dbReference type="PANTHER" id="PTHR34477:SF1">
    <property type="entry name" value="UPF0213 PROTEIN YHBQ"/>
    <property type="match status" value="1"/>
</dbReference>
<evidence type="ECO:0000313" key="3">
    <source>
        <dbReference type="EMBL" id="MCK8624015.1"/>
    </source>
</evidence>
<evidence type="ECO:0000259" key="2">
    <source>
        <dbReference type="PROSITE" id="PS50164"/>
    </source>
</evidence>
<dbReference type="EMBL" id="JAJIAO010000001">
    <property type="protein sequence ID" value="MCK8624015.1"/>
    <property type="molecule type" value="Genomic_DNA"/>
</dbReference>
<evidence type="ECO:0000256" key="1">
    <source>
        <dbReference type="ARBA" id="ARBA00007435"/>
    </source>
</evidence>
<protein>
    <submittedName>
        <fullName evidence="3">GIY-YIG nuclease family protein</fullName>
    </submittedName>
</protein>
<dbReference type="Pfam" id="PF01541">
    <property type="entry name" value="GIY-YIG"/>
    <property type="match status" value="1"/>
</dbReference>
<dbReference type="CDD" id="cd10456">
    <property type="entry name" value="GIY-YIG_UPF0213"/>
    <property type="match status" value="1"/>
</dbReference>
<dbReference type="PROSITE" id="PS50164">
    <property type="entry name" value="GIY_YIG"/>
    <property type="match status" value="1"/>
</dbReference>
<dbReference type="Proteomes" id="UP001522905">
    <property type="component" value="Unassembled WGS sequence"/>
</dbReference>
<dbReference type="InterPro" id="IPR000305">
    <property type="entry name" value="GIY-YIG_endonuc"/>
</dbReference>
<dbReference type="InterPro" id="IPR035901">
    <property type="entry name" value="GIY-YIG_endonuc_sf"/>
</dbReference>
<keyword evidence="4" id="KW-1185">Reference proteome</keyword>
<organism evidence="3 4">
    <name type="scientific">Apilactobacillus xinyiensis</name>
    <dbReference type="NCBI Taxonomy" id="2841032"/>
    <lineage>
        <taxon>Bacteria</taxon>
        <taxon>Bacillati</taxon>
        <taxon>Bacillota</taxon>
        <taxon>Bacilli</taxon>
        <taxon>Lactobacillales</taxon>
        <taxon>Lactobacillaceae</taxon>
        <taxon>Apilactobacillus</taxon>
    </lineage>
</organism>
<dbReference type="PANTHER" id="PTHR34477">
    <property type="entry name" value="UPF0213 PROTEIN YHBQ"/>
    <property type="match status" value="1"/>
</dbReference>
<reference evidence="3 4" key="1">
    <citation type="submission" date="2021-11" db="EMBL/GenBank/DDBJ databases">
        <title>Comparative genomics of bee honey and flower isolates.</title>
        <authorList>
            <person name="Bechtner J.D."/>
            <person name="Gallus M.K."/>
            <person name="Ehrmann M."/>
        </authorList>
    </citation>
    <scope>NUCLEOTIDE SEQUENCE [LARGE SCALE GENOMIC DNA]</scope>
    <source>
        <strain evidence="3 4">M161</strain>
    </source>
</reference>